<comment type="caution">
    <text evidence="1">The sequence shown here is derived from an EMBL/GenBank/DDBJ whole genome shotgun (WGS) entry which is preliminary data.</text>
</comment>
<reference evidence="1 2" key="1">
    <citation type="submission" date="2019-05" db="EMBL/GenBank/DDBJ databases">
        <title>Another draft genome of Portunus trituberculatus and its Hox gene families provides insights of decapod evolution.</title>
        <authorList>
            <person name="Jeong J.-H."/>
            <person name="Song I."/>
            <person name="Kim S."/>
            <person name="Choi T."/>
            <person name="Kim D."/>
            <person name="Ryu S."/>
            <person name="Kim W."/>
        </authorList>
    </citation>
    <scope>NUCLEOTIDE SEQUENCE [LARGE SCALE GENOMIC DNA]</scope>
    <source>
        <tissue evidence="1">Muscle</tissue>
    </source>
</reference>
<evidence type="ECO:0000313" key="2">
    <source>
        <dbReference type="Proteomes" id="UP000324222"/>
    </source>
</evidence>
<proteinExistence type="predicted"/>
<gene>
    <name evidence="1" type="ORF">E2C01_063808</name>
</gene>
<name>A0A5B7HIN0_PORTR</name>
<evidence type="ECO:0000313" key="1">
    <source>
        <dbReference type="EMBL" id="MPC69579.1"/>
    </source>
</evidence>
<organism evidence="1 2">
    <name type="scientific">Portunus trituberculatus</name>
    <name type="common">Swimming crab</name>
    <name type="synonym">Neptunus trituberculatus</name>
    <dbReference type="NCBI Taxonomy" id="210409"/>
    <lineage>
        <taxon>Eukaryota</taxon>
        <taxon>Metazoa</taxon>
        <taxon>Ecdysozoa</taxon>
        <taxon>Arthropoda</taxon>
        <taxon>Crustacea</taxon>
        <taxon>Multicrustacea</taxon>
        <taxon>Malacostraca</taxon>
        <taxon>Eumalacostraca</taxon>
        <taxon>Eucarida</taxon>
        <taxon>Decapoda</taxon>
        <taxon>Pleocyemata</taxon>
        <taxon>Brachyura</taxon>
        <taxon>Eubrachyura</taxon>
        <taxon>Portunoidea</taxon>
        <taxon>Portunidae</taxon>
        <taxon>Portuninae</taxon>
        <taxon>Portunus</taxon>
    </lineage>
</organism>
<sequence>MRGNREKEGGTSVDNLTSLVCLKRSKETQVKAADRERQASAESFCRRSVRVMRGVLIFLSPESTFSAEMCFAR</sequence>
<accession>A0A5B7HIN0</accession>
<protein>
    <submittedName>
        <fullName evidence="1">Uncharacterized protein</fullName>
    </submittedName>
</protein>
<dbReference type="Proteomes" id="UP000324222">
    <property type="component" value="Unassembled WGS sequence"/>
</dbReference>
<dbReference type="AlphaFoldDB" id="A0A5B7HIN0"/>
<dbReference type="EMBL" id="VSRR010029659">
    <property type="protein sequence ID" value="MPC69579.1"/>
    <property type="molecule type" value="Genomic_DNA"/>
</dbReference>
<keyword evidence="2" id="KW-1185">Reference proteome</keyword>